<proteinExistence type="predicted"/>
<feature type="domain" description="HTH marR-type" evidence="2">
    <location>
        <begin position="1"/>
        <end position="139"/>
    </location>
</feature>
<name>A0A8J3CCM4_9PSEU</name>
<reference evidence="4" key="2">
    <citation type="submission" date="2020-09" db="EMBL/GenBank/DDBJ databases">
        <authorList>
            <person name="Sun Q."/>
            <person name="Zhou Y."/>
        </authorList>
    </citation>
    <scope>NUCLEOTIDE SEQUENCE</scope>
    <source>
        <strain evidence="4">CGMCC 4.5737</strain>
    </source>
</reference>
<reference evidence="4" key="1">
    <citation type="journal article" date="2014" name="Int. J. Syst. Evol. Microbiol.">
        <title>Complete genome sequence of Corynebacterium casei LMG S-19264T (=DSM 44701T), isolated from a smear-ripened cheese.</title>
        <authorList>
            <consortium name="US DOE Joint Genome Institute (JGI-PGF)"/>
            <person name="Walter F."/>
            <person name="Albersmeier A."/>
            <person name="Kalinowski J."/>
            <person name="Ruckert C."/>
        </authorList>
    </citation>
    <scope>NUCLEOTIDE SEQUENCE</scope>
    <source>
        <strain evidence="4">CGMCC 4.5737</strain>
    </source>
</reference>
<dbReference type="InterPro" id="IPR036388">
    <property type="entry name" value="WH-like_DNA-bd_sf"/>
</dbReference>
<dbReference type="Pfam" id="PF12802">
    <property type="entry name" value="MarR_2"/>
    <property type="match status" value="1"/>
</dbReference>
<dbReference type="PANTHER" id="PTHR13947:SF37">
    <property type="entry name" value="LD18367P"/>
    <property type="match status" value="1"/>
</dbReference>
<feature type="domain" description="N-acetyltransferase" evidence="3">
    <location>
        <begin position="153"/>
        <end position="309"/>
    </location>
</feature>
<dbReference type="SUPFAM" id="SSF46785">
    <property type="entry name" value="Winged helix' DNA-binding domain"/>
    <property type="match status" value="1"/>
</dbReference>
<accession>A0A8J3CCM4</accession>
<dbReference type="Proteomes" id="UP000637578">
    <property type="component" value="Unassembled WGS sequence"/>
</dbReference>
<evidence type="ECO:0000313" key="5">
    <source>
        <dbReference type="Proteomes" id="UP000637578"/>
    </source>
</evidence>
<keyword evidence="1" id="KW-0808">Transferase</keyword>
<dbReference type="SUPFAM" id="SSF55729">
    <property type="entry name" value="Acyl-CoA N-acyltransferases (Nat)"/>
    <property type="match status" value="1"/>
</dbReference>
<dbReference type="EMBL" id="BMMK01000031">
    <property type="protein sequence ID" value="GGM74115.1"/>
    <property type="molecule type" value="Genomic_DNA"/>
</dbReference>
<dbReference type="SMART" id="SM00347">
    <property type="entry name" value="HTH_MARR"/>
    <property type="match status" value="1"/>
</dbReference>
<dbReference type="PANTHER" id="PTHR13947">
    <property type="entry name" value="GNAT FAMILY N-ACETYLTRANSFERASE"/>
    <property type="match status" value="1"/>
</dbReference>
<evidence type="ECO:0000313" key="4">
    <source>
        <dbReference type="EMBL" id="GGM74115.1"/>
    </source>
</evidence>
<sequence length="309" mass="34681">MAVPDVRVAMVRAFNRFYTNVIGVLRNGMLGTAYSLTEARVLYELAQREHTEVAELRRTLDIDAGYLSRLLARFESAGLVARERSRLDGRRQVIRLTDRGTATYAELDTRSARQVRGLLEPLDEPQQRQVIAAMTTIQTLLGDPEGRAAPTPVTLRPPRSGDYGWVVHRHAALYARDHGWDETFEVAVARLVADFLQRRDLRREAAWIAELDGQPVGSVFCTAVDATTATLALLLVEPTARGHGIGTALVEECVRFARHAGYQRMTMCTADILEAGARLARRAGFQPTQAEPRERFGQRFLRQEWSRPL</sequence>
<dbReference type="InterPro" id="IPR016181">
    <property type="entry name" value="Acyl_CoA_acyltransferase"/>
</dbReference>
<comment type="caution">
    <text evidence="4">The sequence shown here is derived from an EMBL/GenBank/DDBJ whole genome shotgun (WGS) entry which is preliminary data.</text>
</comment>
<dbReference type="InterPro" id="IPR050769">
    <property type="entry name" value="NAT_camello-type"/>
</dbReference>
<evidence type="ECO:0000259" key="3">
    <source>
        <dbReference type="PROSITE" id="PS51186"/>
    </source>
</evidence>
<dbReference type="PROSITE" id="PS51186">
    <property type="entry name" value="GNAT"/>
    <property type="match status" value="1"/>
</dbReference>
<dbReference type="GO" id="GO:0008080">
    <property type="term" value="F:N-acetyltransferase activity"/>
    <property type="evidence" value="ECO:0007669"/>
    <property type="project" value="InterPro"/>
</dbReference>
<evidence type="ECO:0000259" key="2">
    <source>
        <dbReference type="PROSITE" id="PS50995"/>
    </source>
</evidence>
<dbReference type="InterPro" id="IPR036390">
    <property type="entry name" value="WH_DNA-bd_sf"/>
</dbReference>
<dbReference type="Pfam" id="PF00583">
    <property type="entry name" value="Acetyltransf_1"/>
    <property type="match status" value="1"/>
</dbReference>
<dbReference type="GO" id="GO:0003700">
    <property type="term" value="F:DNA-binding transcription factor activity"/>
    <property type="evidence" value="ECO:0007669"/>
    <property type="project" value="InterPro"/>
</dbReference>
<keyword evidence="5" id="KW-1185">Reference proteome</keyword>
<dbReference type="InterPro" id="IPR000835">
    <property type="entry name" value="HTH_MarR-typ"/>
</dbReference>
<dbReference type="PROSITE" id="PS50995">
    <property type="entry name" value="HTH_MARR_2"/>
    <property type="match status" value="1"/>
</dbReference>
<dbReference type="InterPro" id="IPR011991">
    <property type="entry name" value="ArsR-like_HTH"/>
</dbReference>
<evidence type="ECO:0000256" key="1">
    <source>
        <dbReference type="ARBA" id="ARBA00022679"/>
    </source>
</evidence>
<dbReference type="RefSeq" id="WP_229686730.1">
    <property type="nucleotide sequence ID" value="NZ_BMMK01000031.1"/>
</dbReference>
<dbReference type="InterPro" id="IPR000182">
    <property type="entry name" value="GNAT_dom"/>
</dbReference>
<dbReference type="Gene3D" id="3.40.630.30">
    <property type="match status" value="1"/>
</dbReference>
<dbReference type="CDD" id="cd04301">
    <property type="entry name" value="NAT_SF"/>
    <property type="match status" value="1"/>
</dbReference>
<dbReference type="AlphaFoldDB" id="A0A8J3CCM4"/>
<dbReference type="CDD" id="cd00090">
    <property type="entry name" value="HTH_ARSR"/>
    <property type="match status" value="1"/>
</dbReference>
<protein>
    <submittedName>
        <fullName evidence="4">MarR family transcriptional regulator</fullName>
    </submittedName>
</protein>
<organism evidence="4 5">
    <name type="scientific">Longimycelium tulufanense</name>
    <dbReference type="NCBI Taxonomy" id="907463"/>
    <lineage>
        <taxon>Bacteria</taxon>
        <taxon>Bacillati</taxon>
        <taxon>Actinomycetota</taxon>
        <taxon>Actinomycetes</taxon>
        <taxon>Pseudonocardiales</taxon>
        <taxon>Pseudonocardiaceae</taxon>
        <taxon>Longimycelium</taxon>
    </lineage>
</organism>
<gene>
    <name evidence="4" type="primary">yjgM</name>
    <name evidence="4" type="ORF">GCM10012275_51020</name>
</gene>
<dbReference type="Gene3D" id="1.10.10.10">
    <property type="entry name" value="Winged helix-like DNA-binding domain superfamily/Winged helix DNA-binding domain"/>
    <property type="match status" value="1"/>
</dbReference>